<evidence type="ECO:0000256" key="1">
    <source>
        <dbReference type="SAM" id="MobiDB-lite"/>
    </source>
</evidence>
<name>A0A4Y2SW80_ARAVE</name>
<proteinExistence type="predicted"/>
<comment type="caution">
    <text evidence="2">The sequence shown here is derived from an EMBL/GenBank/DDBJ whole genome shotgun (WGS) entry which is preliminary data.</text>
</comment>
<reference evidence="2 3" key="1">
    <citation type="journal article" date="2019" name="Sci. Rep.">
        <title>Orb-weaving spider Araneus ventricosus genome elucidates the spidroin gene catalogue.</title>
        <authorList>
            <person name="Kono N."/>
            <person name="Nakamura H."/>
            <person name="Ohtoshi R."/>
            <person name="Moran D.A.P."/>
            <person name="Shinohara A."/>
            <person name="Yoshida Y."/>
            <person name="Fujiwara M."/>
            <person name="Mori M."/>
            <person name="Tomita M."/>
            <person name="Arakawa K."/>
        </authorList>
    </citation>
    <scope>NUCLEOTIDE SEQUENCE [LARGE SCALE GENOMIC DNA]</scope>
</reference>
<evidence type="ECO:0000313" key="3">
    <source>
        <dbReference type="Proteomes" id="UP000499080"/>
    </source>
</evidence>
<feature type="region of interest" description="Disordered" evidence="1">
    <location>
        <begin position="1"/>
        <end position="22"/>
    </location>
</feature>
<dbReference type="Proteomes" id="UP000499080">
    <property type="component" value="Unassembled WGS sequence"/>
</dbReference>
<dbReference type="AlphaFoldDB" id="A0A4Y2SW80"/>
<dbReference type="EMBL" id="BGPR01024102">
    <property type="protein sequence ID" value="GBN91860.1"/>
    <property type="molecule type" value="Genomic_DNA"/>
</dbReference>
<gene>
    <name evidence="2" type="ORF">AVEN_31605_1</name>
</gene>
<organism evidence="2 3">
    <name type="scientific">Araneus ventricosus</name>
    <name type="common">Orbweaver spider</name>
    <name type="synonym">Epeira ventricosa</name>
    <dbReference type="NCBI Taxonomy" id="182803"/>
    <lineage>
        <taxon>Eukaryota</taxon>
        <taxon>Metazoa</taxon>
        <taxon>Ecdysozoa</taxon>
        <taxon>Arthropoda</taxon>
        <taxon>Chelicerata</taxon>
        <taxon>Arachnida</taxon>
        <taxon>Araneae</taxon>
        <taxon>Araneomorphae</taxon>
        <taxon>Entelegynae</taxon>
        <taxon>Araneoidea</taxon>
        <taxon>Araneidae</taxon>
        <taxon>Araneus</taxon>
    </lineage>
</organism>
<sequence length="137" mass="15280">MTTPHKRAKGGDNDRGQPTRKEVITVIYKRPRPSLPKGQRLRASSGGRITQQDCGASWKMGAGPRFLQGELSARSRSGRESSLFAIVELLFLASRVAVNLGKQVVKKERNCKNAVSYSFCEKAEIRLLQFSKRNSED</sequence>
<evidence type="ECO:0000313" key="2">
    <source>
        <dbReference type="EMBL" id="GBN91860.1"/>
    </source>
</evidence>
<keyword evidence="3" id="KW-1185">Reference proteome</keyword>
<feature type="compositionally biased region" description="Basic and acidic residues" evidence="1">
    <location>
        <begin position="9"/>
        <end position="22"/>
    </location>
</feature>
<protein>
    <submittedName>
        <fullName evidence="2">Uncharacterized protein</fullName>
    </submittedName>
</protein>
<accession>A0A4Y2SW80</accession>